<gene>
    <name evidence="11" type="primary">NDAI0E03990</name>
    <name evidence="9" type="synonym">MED19</name>
    <name evidence="11" type="ordered locus">NDAI_0E03990</name>
</gene>
<dbReference type="EMBL" id="HE580271">
    <property type="protein sequence ID" value="CCD25216.1"/>
    <property type="molecule type" value="Genomic_DNA"/>
</dbReference>
<dbReference type="PANTHER" id="PTHR28270:SF1">
    <property type="entry name" value="MEDIATOR OF RNA POLYMERASE II TRANSCRIPTION SUBUNIT 19"/>
    <property type="match status" value="1"/>
</dbReference>
<dbReference type="GO" id="GO:0016592">
    <property type="term" value="C:mediator complex"/>
    <property type="evidence" value="ECO:0007669"/>
    <property type="project" value="InterPro"/>
</dbReference>
<accession>G0WBU6</accession>
<evidence type="ECO:0000313" key="12">
    <source>
        <dbReference type="Proteomes" id="UP000000689"/>
    </source>
</evidence>
<keyword evidence="12" id="KW-1185">Reference proteome</keyword>
<keyword evidence="4 9" id="KW-0805">Transcription regulation</keyword>
<dbReference type="HOGENOM" id="CLU_117719_0_0_1"/>
<name>G0WBU6_NAUDC</name>
<evidence type="ECO:0000256" key="10">
    <source>
        <dbReference type="SAM" id="MobiDB-lite"/>
    </source>
</evidence>
<dbReference type="KEGG" id="ndi:NDAI_0E03990"/>
<comment type="function">
    <text evidence="9">Component of the Mediator complex, a coactivator involved in the regulated transcription of nearly all RNA polymerase II-dependent genes. Mediator functions as a bridge to convey information from gene-specific regulatory proteins to the basal RNA polymerase II transcription machinery. Mediator is recruited to promoters by direct interactions with regulatory proteins and serves as a scaffold for the assembly of a functional preinitiation complex with RNA polymerase II and the general transcription factors.</text>
</comment>
<dbReference type="InterPro" id="IPR013942">
    <property type="entry name" value="Mediator_Med19_fun"/>
</dbReference>
<evidence type="ECO:0000256" key="8">
    <source>
        <dbReference type="ARBA" id="ARBA00032018"/>
    </source>
</evidence>
<dbReference type="GeneID" id="11498965"/>
<dbReference type="GO" id="GO:0060261">
    <property type="term" value="P:positive regulation of transcription initiation by RNA polymerase II"/>
    <property type="evidence" value="ECO:0007669"/>
    <property type="project" value="EnsemblFungi"/>
</dbReference>
<dbReference type="GO" id="GO:0032968">
    <property type="term" value="P:positive regulation of transcription elongation by RNA polymerase II"/>
    <property type="evidence" value="ECO:0007669"/>
    <property type="project" value="EnsemblFungi"/>
</dbReference>
<reference evidence="11 12" key="1">
    <citation type="journal article" date="2011" name="Proc. Natl. Acad. Sci. U.S.A.">
        <title>Evolutionary erosion of yeast sex chromosomes by mating-type switching accidents.</title>
        <authorList>
            <person name="Gordon J.L."/>
            <person name="Armisen D."/>
            <person name="Proux-Wera E."/>
            <person name="Oheigeartaigh S.S."/>
            <person name="Byrne K.P."/>
            <person name="Wolfe K.H."/>
        </authorList>
    </citation>
    <scope>NUCLEOTIDE SEQUENCE [LARGE SCALE GENOMIC DNA]</scope>
    <source>
        <strain evidence="12">ATCC 10597 / BCRC 20456 / CBS 421 / NBRC 0211 / NRRL Y-12639</strain>
    </source>
</reference>
<dbReference type="PANTHER" id="PTHR28270">
    <property type="entry name" value="MEDIATOR OF RNA POLYMERASE II TRANSCRIPTION SUBUNIT 19"/>
    <property type="match status" value="1"/>
</dbReference>
<dbReference type="GO" id="GO:0070847">
    <property type="term" value="C:core mediator complex"/>
    <property type="evidence" value="ECO:0007669"/>
    <property type="project" value="EnsemblFungi"/>
</dbReference>
<dbReference type="GO" id="GO:0003713">
    <property type="term" value="F:transcription coactivator activity"/>
    <property type="evidence" value="ECO:0007669"/>
    <property type="project" value="EnsemblFungi"/>
</dbReference>
<evidence type="ECO:0000256" key="5">
    <source>
        <dbReference type="ARBA" id="ARBA00023159"/>
    </source>
</evidence>
<dbReference type="Proteomes" id="UP000000689">
    <property type="component" value="Chromosome 5"/>
</dbReference>
<evidence type="ECO:0000256" key="2">
    <source>
        <dbReference type="ARBA" id="ARBA00009259"/>
    </source>
</evidence>
<comment type="similarity">
    <text evidence="2 9">Belongs to the Mediator complex subunit 19 family.</text>
</comment>
<keyword evidence="6 9" id="KW-0804">Transcription</keyword>
<dbReference type="OrthoDB" id="2160599at2759"/>
<evidence type="ECO:0000256" key="9">
    <source>
        <dbReference type="RuleBase" id="RU364151"/>
    </source>
</evidence>
<evidence type="ECO:0000256" key="6">
    <source>
        <dbReference type="ARBA" id="ARBA00023163"/>
    </source>
</evidence>
<evidence type="ECO:0000313" key="11">
    <source>
        <dbReference type="EMBL" id="CCD25216.1"/>
    </source>
</evidence>
<protein>
    <recommendedName>
        <fullName evidence="3 9">Mediator of RNA polymerase II transcription subunit 19</fullName>
    </recommendedName>
    <alternativeName>
        <fullName evidence="8 9">Mediator complex subunit 19</fullName>
    </alternativeName>
</protein>
<keyword evidence="7 9" id="KW-0539">Nucleus</keyword>
<evidence type="ECO:0000256" key="1">
    <source>
        <dbReference type="ARBA" id="ARBA00004123"/>
    </source>
</evidence>
<dbReference type="eggNOG" id="ENOG502QXG3">
    <property type="taxonomic scope" value="Eukaryota"/>
</dbReference>
<dbReference type="STRING" id="1071378.G0WBU6"/>
<sequence length="223" mass="25426">MSTFTETANASSNVEQILPSYYYYVDPEVSYQPQIPNPLDDLISIYGLDDLSRQVARSNTETGIKAVKLRKSYKNQISDLSGKFTTIPTRENGKGGEISHILFQNNPDMMNQIHRNTSKNDNEWIEHARNRDMDLFQSTKNMDWNVCNNVISQFEKSYPSEFQQQQFNVDDLAFDLDGTGKNNGNIPGSVGNNKKRKNKSNGSSMATPNSDVQQEDLKRRRLE</sequence>
<comment type="subcellular location">
    <subcellularLocation>
        <location evidence="1 9">Nucleus</location>
    </subcellularLocation>
</comment>
<proteinExistence type="inferred from homology"/>
<organism evidence="11 12">
    <name type="scientific">Naumovozyma dairenensis (strain ATCC 10597 / BCRC 20456 / CBS 421 / NBRC 0211 / NRRL Y-12639)</name>
    <name type="common">Saccharomyces dairenensis</name>
    <dbReference type="NCBI Taxonomy" id="1071378"/>
    <lineage>
        <taxon>Eukaryota</taxon>
        <taxon>Fungi</taxon>
        <taxon>Dikarya</taxon>
        <taxon>Ascomycota</taxon>
        <taxon>Saccharomycotina</taxon>
        <taxon>Saccharomycetes</taxon>
        <taxon>Saccharomycetales</taxon>
        <taxon>Saccharomycetaceae</taxon>
        <taxon>Naumovozyma</taxon>
    </lineage>
</organism>
<dbReference type="Pfam" id="PF08633">
    <property type="entry name" value="Rox3"/>
    <property type="match status" value="1"/>
</dbReference>
<feature type="region of interest" description="Disordered" evidence="10">
    <location>
        <begin position="178"/>
        <end position="223"/>
    </location>
</feature>
<dbReference type="GO" id="GO:0000122">
    <property type="term" value="P:negative regulation of transcription by RNA polymerase II"/>
    <property type="evidence" value="ECO:0007669"/>
    <property type="project" value="EnsemblFungi"/>
</dbReference>
<dbReference type="GO" id="GO:0051123">
    <property type="term" value="P:RNA polymerase II preinitiation complex assembly"/>
    <property type="evidence" value="ECO:0007669"/>
    <property type="project" value="EnsemblFungi"/>
</dbReference>
<evidence type="ECO:0000256" key="3">
    <source>
        <dbReference type="ARBA" id="ARBA00019615"/>
    </source>
</evidence>
<keyword evidence="5 9" id="KW-0010">Activator</keyword>
<evidence type="ECO:0000256" key="7">
    <source>
        <dbReference type="ARBA" id="ARBA00023242"/>
    </source>
</evidence>
<dbReference type="AlphaFoldDB" id="G0WBU6"/>
<dbReference type="RefSeq" id="XP_003670459.1">
    <property type="nucleotide sequence ID" value="XM_003670411.1"/>
</dbReference>
<evidence type="ECO:0000256" key="4">
    <source>
        <dbReference type="ARBA" id="ARBA00023015"/>
    </source>
</evidence>
<dbReference type="GO" id="GO:0001113">
    <property type="term" value="P:transcription open complex formation at RNA polymerase II promoter"/>
    <property type="evidence" value="ECO:0007669"/>
    <property type="project" value="EnsemblFungi"/>
</dbReference>
<dbReference type="OMA" id="SYPTEFQ"/>
<comment type="subunit">
    <text evidence="9">Component of the Mediator complex.</text>
</comment>